<evidence type="ECO:0000259" key="3">
    <source>
        <dbReference type="PROSITE" id="PS51352"/>
    </source>
</evidence>
<dbReference type="GO" id="GO:0031397">
    <property type="term" value="P:negative regulation of protein ubiquitination"/>
    <property type="evidence" value="ECO:0007669"/>
    <property type="project" value="TreeGrafter"/>
</dbReference>
<dbReference type="InterPro" id="IPR013766">
    <property type="entry name" value="Thioredoxin_domain"/>
</dbReference>
<gene>
    <name evidence="4" type="ORF">XcodCFBP4690_10940</name>
</gene>
<comment type="caution">
    <text evidence="4">The sequence shown here is derived from an EMBL/GenBank/DDBJ whole genome shotgun (WGS) entry which is preliminary data.</text>
</comment>
<dbReference type="GO" id="GO:0004791">
    <property type="term" value="F:thioredoxin-disulfide reductase (NADPH) activity"/>
    <property type="evidence" value="ECO:0007669"/>
    <property type="project" value="TreeGrafter"/>
</dbReference>
<dbReference type="PANTHER" id="PTHR46472">
    <property type="entry name" value="NUCLEOREDOXIN"/>
    <property type="match status" value="1"/>
</dbReference>
<dbReference type="Pfam" id="PF13905">
    <property type="entry name" value="Thioredoxin_8"/>
    <property type="match status" value="1"/>
</dbReference>
<keyword evidence="2" id="KW-0732">Signal</keyword>
<feature type="signal peptide" evidence="2">
    <location>
        <begin position="1"/>
        <end position="40"/>
    </location>
</feature>
<dbReference type="PANTHER" id="PTHR46472:SF1">
    <property type="entry name" value="NUCLEOREDOXIN"/>
    <property type="match status" value="1"/>
</dbReference>
<evidence type="ECO:0000313" key="5">
    <source>
        <dbReference type="Proteomes" id="UP000237872"/>
    </source>
</evidence>
<dbReference type="InterPro" id="IPR036249">
    <property type="entry name" value="Thioredoxin-like_sf"/>
</dbReference>
<dbReference type="GO" id="GO:0030178">
    <property type="term" value="P:negative regulation of Wnt signaling pathway"/>
    <property type="evidence" value="ECO:0007669"/>
    <property type="project" value="TreeGrafter"/>
</dbReference>
<feature type="domain" description="Thioredoxin" evidence="3">
    <location>
        <begin position="45"/>
        <end position="192"/>
    </location>
</feature>
<name>A0A2S7CQX5_9XANT</name>
<dbReference type="Proteomes" id="UP000237872">
    <property type="component" value="Unassembled WGS sequence"/>
</dbReference>
<reference evidence="4 5" key="1">
    <citation type="submission" date="2016-08" db="EMBL/GenBank/DDBJ databases">
        <authorList>
            <person name="Seilhamer J.J."/>
        </authorList>
    </citation>
    <scope>NUCLEOTIDE SEQUENCE [LARGE SCALE GENOMIC DNA]</scope>
    <source>
        <strain evidence="4 5">CFBP4690</strain>
    </source>
</reference>
<dbReference type="Gene3D" id="3.40.30.10">
    <property type="entry name" value="Glutaredoxin"/>
    <property type="match status" value="1"/>
</dbReference>
<dbReference type="AlphaFoldDB" id="A0A2S7CQX5"/>
<proteinExistence type="predicted"/>
<accession>A0A2S7CQX5</accession>
<feature type="chain" id="PRO_5015447459" description="Thioredoxin domain-containing protein" evidence="2">
    <location>
        <begin position="41"/>
        <end position="213"/>
    </location>
</feature>
<evidence type="ECO:0000256" key="1">
    <source>
        <dbReference type="SAM" id="MobiDB-lite"/>
    </source>
</evidence>
<feature type="region of interest" description="Disordered" evidence="1">
    <location>
        <begin position="194"/>
        <end position="213"/>
    </location>
</feature>
<dbReference type="InterPro" id="IPR012336">
    <property type="entry name" value="Thioredoxin-like_fold"/>
</dbReference>
<dbReference type="OrthoDB" id="9812978at2"/>
<dbReference type="SUPFAM" id="SSF52833">
    <property type="entry name" value="Thioredoxin-like"/>
    <property type="match status" value="1"/>
</dbReference>
<organism evidence="4 5">
    <name type="scientific">Xanthomonas codiaei</name>
    <dbReference type="NCBI Taxonomy" id="56463"/>
    <lineage>
        <taxon>Bacteria</taxon>
        <taxon>Pseudomonadati</taxon>
        <taxon>Pseudomonadota</taxon>
        <taxon>Gammaproteobacteria</taxon>
        <taxon>Lysobacterales</taxon>
        <taxon>Lysobacteraceae</taxon>
        <taxon>Xanthomonas</taxon>
    </lineage>
</organism>
<protein>
    <recommendedName>
        <fullName evidence="3">Thioredoxin domain-containing protein</fullName>
    </recommendedName>
</protein>
<sequence length="213" mass="23603">MSTGRAWRARGISTCAMRSERTPWRLAVCCLLACALPAGARQGPPLRREIAQALVVPATDRMQTFRWTREPAVIALYFGADWCGPCHAFVPELIRVRAALREAGADTEVVYVSQDHSQAQMRRYMRLQQMPWPAIDYRRLPALPALRRLAGTAPPNLVLLDRNGTVLASGWQGRRYTGLVPVLRSWSAHVQPGAAEALQDAPEDPAALPEARD</sequence>
<evidence type="ECO:0000256" key="2">
    <source>
        <dbReference type="SAM" id="SignalP"/>
    </source>
</evidence>
<evidence type="ECO:0000313" key="4">
    <source>
        <dbReference type="EMBL" id="PPU63910.1"/>
    </source>
</evidence>
<dbReference type="PROSITE" id="PS51352">
    <property type="entry name" value="THIOREDOXIN_2"/>
    <property type="match status" value="1"/>
</dbReference>
<dbReference type="EMBL" id="MDEC01000013">
    <property type="protein sequence ID" value="PPU63910.1"/>
    <property type="molecule type" value="Genomic_DNA"/>
</dbReference>